<comment type="caution">
    <text evidence="1">The sequence shown here is derived from an EMBL/GenBank/DDBJ whole genome shotgun (WGS) entry which is preliminary data.</text>
</comment>
<proteinExistence type="predicted"/>
<name>A0A0F9REZ4_9ZZZZ</name>
<evidence type="ECO:0000313" key="1">
    <source>
        <dbReference type="EMBL" id="KKN53459.1"/>
    </source>
</evidence>
<sequence>MCAKFRGIQALIYSRLWRRQIFGKLKKDFPQKTTLAVFITDEPPAVLITIEKNIFDMKKLEEIKDINELDNIDCDGYFAAPRGYLYGGAPALMKGVGEGKVKMKNESAIFGIILRNIRQ</sequence>
<gene>
    <name evidence="1" type="ORF">LCGC14_0602070</name>
</gene>
<dbReference type="EMBL" id="LAZR01000970">
    <property type="protein sequence ID" value="KKN53459.1"/>
    <property type="molecule type" value="Genomic_DNA"/>
</dbReference>
<protein>
    <submittedName>
        <fullName evidence="1">Uncharacterized protein</fullName>
    </submittedName>
</protein>
<organism evidence="1">
    <name type="scientific">marine sediment metagenome</name>
    <dbReference type="NCBI Taxonomy" id="412755"/>
    <lineage>
        <taxon>unclassified sequences</taxon>
        <taxon>metagenomes</taxon>
        <taxon>ecological metagenomes</taxon>
    </lineage>
</organism>
<accession>A0A0F9REZ4</accession>
<dbReference type="AlphaFoldDB" id="A0A0F9REZ4"/>
<reference evidence="1" key="1">
    <citation type="journal article" date="2015" name="Nature">
        <title>Complex archaea that bridge the gap between prokaryotes and eukaryotes.</title>
        <authorList>
            <person name="Spang A."/>
            <person name="Saw J.H."/>
            <person name="Jorgensen S.L."/>
            <person name="Zaremba-Niedzwiedzka K."/>
            <person name="Martijn J."/>
            <person name="Lind A.E."/>
            <person name="van Eijk R."/>
            <person name="Schleper C."/>
            <person name="Guy L."/>
            <person name="Ettema T.J."/>
        </authorList>
    </citation>
    <scope>NUCLEOTIDE SEQUENCE</scope>
</reference>